<dbReference type="EMBL" id="NMUH01001875">
    <property type="protein sequence ID" value="MQL96107.1"/>
    <property type="molecule type" value="Genomic_DNA"/>
</dbReference>
<dbReference type="GO" id="GO:0006355">
    <property type="term" value="P:regulation of DNA-templated transcription"/>
    <property type="evidence" value="ECO:0007669"/>
    <property type="project" value="InterPro"/>
</dbReference>
<reference evidence="7" key="1">
    <citation type="submission" date="2017-07" db="EMBL/GenBank/DDBJ databases">
        <title>Taro Niue Genome Assembly and Annotation.</title>
        <authorList>
            <person name="Atibalentja N."/>
            <person name="Keating K."/>
            <person name="Fields C.J."/>
        </authorList>
    </citation>
    <scope>NUCLEOTIDE SEQUENCE</scope>
    <source>
        <strain evidence="7">Niue_2</strain>
        <tissue evidence="7">Leaf</tissue>
    </source>
</reference>
<evidence type="ECO:0000256" key="3">
    <source>
        <dbReference type="ARBA" id="ARBA00023163"/>
    </source>
</evidence>
<evidence type="ECO:0000256" key="1">
    <source>
        <dbReference type="ARBA" id="ARBA00023015"/>
    </source>
</evidence>
<protein>
    <recommendedName>
        <fullName evidence="6">NAC domain-containing protein</fullName>
    </recommendedName>
</protein>
<dbReference type="Proteomes" id="UP000652761">
    <property type="component" value="Unassembled WGS sequence"/>
</dbReference>
<accession>A0A843VP55</accession>
<dbReference type="FunFam" id="2.170.150.80:FF:000003">
    <property type="entry name" value="NAC domain-containing protein"/>
    <property type="match status" value="1"/>
</dbReference>
<feature type="region of interest" description="Disordered" evidence="5">
    <location>
        <begin position="28"/>
        <end position="54"/>
    </location>
</feature>
<feature type="compositionally biased region" description="Basic and acidic residues" evidence="5">
    <location>
        <begin position="37"/>
        <end position="49"/>
    </location>
</feature>
<comment type="caution">
    <text evidence="7">The sequence shown here is derived from an EMBL/GenBank/DDBJ whole genome shotgun (WGS) entry which is preliminary data.</text>
</comment>
<keyword evidence="8" id="KW-1185">Reference proteome</keyword>
<dbReference type="OrthoDB" id="1922833at2759"/>
<dbReference type="PROSITE" id="PS51005">
    <property type="entry name" value="NAC"/>
    <property type="match status" value="1"/>
</dbReference>
<keyword evidence="3" id="KW-0804">Transcription</keyword>
<organism evidence="7 8">
    <name type="scientific">Colocasia esculenta</name>
    <name type="common">Wild taro</name>
    <name type="synonym">Arum esculentum</name>
    <dbReference type="NCBI Taxonomy" id="4460"/>
    <lineage>
        <taxon>Eukaryota</taxon>
        <taxon>Viridiplantae</taxon>
        <taxon>Streptophyta</taxon>
        <taxon>Embryophyta</taxon>
        <taxon>Tracheophyta</taxon>
        <taxon>Spermatophyta</taxon>
        <taxon>Magnoliopsida</taxon>
        <taxon>Liliopsida</taxon>
        <taxon>Araceae</taxon>
        <taxon>Aroideae</taxon>
        <taxon>Colocasieae</taxon>
        <taxon>Colocasia</taxon>
    </lineage>
</organism>
<feature type="domain" description="NAC" evidence="6">
    <location>
        <begin position="113"/>
        <end position="262"/>
    </location>
</feature>
<evidence type="ECO:0000313" key="7">
    <source>
        <dbReference type="EMBL" id="MQL96107.1"/>
    </source>
</evidence>
<dbReference type="InterPro" id="IPR036093">
    <property type="entry name" value="NAC_dom_sf"/>
</dbReference>
<dbReference type="InterPro" id="IPR003441">
    <property type="entry name" value="NAC-dom"/>
</dbReference>
<evidence type="ECO:0000256" key="5">
    <source>
        <dbReference type="SAM" id="MobiDB-lite"/>
    </source>
</evidence>
<keyword evidence="1" id="KW-0805">Transcription regulation</keyword>
<keyword evidence="2" id="KW-0238">DNA-binding</keyword>
<evidence type="ECO:0000259" key="6">
    <source>
        <dbReference type="PROSITE" id="PS51005"/>
    </source>
</evidence>
<sequence>MGQPLHSPNHAQSKGLSHSLFIVCPRPFTPLPTGGGQEREREERRRSEGKNINVPPSRLPSLLLSFPSKKDQEFTVRGTGCVPCRAGFQGVLSSVLSDDTSETQSMDTAESCVPPGFRFHPTDEELVGYYLKKKVASEKIDLDVIRDIDLYRIEPWDLQERCRIGYEEQTEWYFFSHKDKKYPTGTRTNRATMAGFWKATGRDKAVYDKGRLIGMRKTLVFYKGRAPNGQKTDWIMHEYRLESEENAPPQEEGWVVCRAFKKRTAYQTRAADVWESAGYVAYDEPSAVSTVVDPADYRFARRPQDCFCKQETEPDSLSFLQANPFMQLPQLESPSVPLPKRPSLLSLASEYEEEEYVRGSSSSSNNAERVTDWRALDKFVASQLSQEERFDGESAIDVGVHDGSDMAALLLLQNGAEGSKLNEFLGTGSECDIGICIFEK</sequence>
<dbReference type="GO" id="GO:0003677">
    <property type="term" value="F:DNA binding"/>
    <property type="evidence" value="ECO:0007669"/>
    <property type="project" value="UniProtKB-KW"/>
</dbReference>
<dbReference type="PANTHER" id="PTHR31744:SF236">
    <property type="entry name" value="NAC DOMAIN-CONTAINING PROTEIN 105"/>
    <property type="match status" value="1"/>
</dbReference>
<evidence type="ECO:0000256" key="4">
    <source>
        <dbReference type="ARBA" id="ARBA00023242"/>
    </source>
</evidence>
<dbReference type="Gene3D" id="2.170.150.80">
    <property type="entry name" value="NAC domain"/>
    <property type="match status" value="1"/>
</dbReference>
<evidence type="ECO:0000313" key="8">
    <source>
        <dbReference type="Proteomes" id="UP000652761"/>
    </source>
</evidence>
<proteinExistence type="predicted"/>
<keyword evidence="4" id="KW-0539">Nucleus</keyword>
<dbReference type="AlphaFoldDB" id="A0A843VP55"/>
<dbReference type="PANTHER" id="PTHR31744">
    <property type="entry name" value="PROTEIN CUP-SHAPED COTYLEDON 2-RELATED"/>
    <property type="match status" value="1"/>
</dbReference>
<dbReference type="SUPFAM" id="SSF101941">
    <property type="entry name" value="NAC domain"/>
    <property type="match status" value="1"/>
</dbReference>
<gene>
    <name evidence="7" type="ORF">Taro_028777</name>
</gene>
<evidence type="ECO:0000256" key="2">
    <source>
        <dbReference type="ARBA" id="ARBA00023125"/>
    </source>
</evidence>
<name>A0A843VP55_COLES</name>
<dbReference type="Pfam" id="PF02365">
    <property type="entry name" value="NAM"/>
    <property type="match status" value="1"/>
</dbReference>